<evidence type="ECO:0000313" key="3">
    <source>
        <dbReference type="Proteomes" id="UP000054217"/>
    </source>
</evidence>
<feature type="domain" description="Heterokaryon incompatibility" evidence="1">
    <location>
        <begin position="81"/>
        <end position="173"/>
    </location>
</feature>
<dbReference type="OrthoDB" id="674604at2759"/>
<name>A0A0C3PUW0_PISTI</name>
<gene>
    <name evidence="2" type="ORF">M404DRAFT_124407</name>
</gene>
<reference evidence="3" key="2">
    <citation type="submission" date="2015-01" db="EMBL/GenBank/DDBJ databases">
        <title>Evolutionary Origins and Diversification of the Mycorrhizal Mutualists.</title>
        <authorList>
            <consortium name="DOE Joint Genome Institute"/>
            <consortium name="Mycorrhizal Genomics Consortium"/>
            <person name="Kohler A."/>
            <person name="Kuo A."/>
            <person name="Nagy L.G."/>
            <person name="Floudas D."/>
            <person name="Copeland A."/>
            <person name="Barry K.W."/>
            <person name="Cichocki N."/>
            <person name="Veneault-Fourrey C."/>
            <person name="LaButti K."/>
            <person name="Lindquist E.A."/>
            <person name="Lipzen A."/>
            <person name="Lundell T."/>
            <person name="Morin E."/>
            <person name="Murat C."/>
            <person name="Riley R."/>
            <person name="Ohm R."/>
            <person name="Sun H."/>
            <person name="Tunlid A."/>
            <person name="Henrissat B."/>
            <person name="Grigoriev I.V."/>
            <person name="Hibbett D.S."/>
            <person name="Martin F."/>
        </authorList>
    </citation>
    <scope>NUCLEOTIDE SEQUENCE [LARGE SCALE GENOMIC DNA]</scope>
    <source>
        <strain evidence="3">Marx 270</strain>
    </source>
</reference>
<reference evidence="2 3" key="1">
    <citation type="submission" date="2014-04" db="EMBL/GenBank/DDBJ databases">
        <authorList>
            <consortium name="DOE Joint Genome Institute"/>
            <person name="Kuo A."/>
            <person name="Kohler A."/>
            <person name="Costa M.D."/>
            <person name="Nagy L.G."/>
            <person name="Floudas D."/>
            <person name="Copeland A."/>
            <person name="Barry K.W."/>
            <person name="Cichocki N."/>
            <person name="Veneault-Fourrey C."/>
            <person name="LaButti K."/>
            <person name="Lindquist E.A."/>
            <person name="Lipzen A."/>
            <person name="Lundell T."/>
            <person name="Morin E."/>
            <person name="Murat C."/>
            <person name="Sun H."/>
            <person name="Tunlid A."/>
            <person name="Henrissat B."/>
            <person name="Grigoriev I.V."/>
            <person name="Hibbett D.S."/>
            <person name="Martin F."/>
            <person name="Nordberg H.P."/>
            <person name="Cantor M.N."/>
            <person name="Hua S.X."/>
        </authorList>
    </citation>
    <scope>NUCLEOTIDE SEQUENCE [LARGE SCALE GENOMIC DNA]</scope>
    <source>
        <strain evidence="2 3">Marx 270</strain>
    </source>
</reference>
<evidence type="ECO:0000259" key="1">
    <source>
        <dbReference type="Pfam" id="PF06985"/>
    </source>
</evidence>
<dbReference type="PANTHER" id="PTHR10622">
    <property type="entry name" value="HET DOMAIN-CONTAINING PROTEIN"/>
    <property type="match status" value="1"/>
</dbReference>
<organism evidence="2 3">
    <name type="scientific">Pisolithus tinctorius Marx 270</name>
    <dbReference type="NCBI Taxonomy" id="870435"/>
    <lineage>
        <taxon>Eukaryota</taxon>
        <taxon>Fungi</taxon>
        <taxon>Dikarya</taxon>
        <taxon>Basidiomycota</taxon>
        <taxon>Agaricomycotina</taxon>
        <taxon>Agaricomycetes</taxon>
        <taxon>Agaricomycetidae</taxon>
        <taxon>Boletales</taxon>
        <taxon>Sclerodermatineae</taxon>
        <taxon>Pisolithaceae</taxon>
        <taxon>Pisolithus</taxon>
    </lineage>
</organism>
<sequence>MTGASSCDIKQLIRSIVFETFDNIPTRLLYTETGTVCNRDAQLSHFEASPQYSRLLSLASASDGEPGEAEIRKEVSKYFQYATLSHRWGSGEPLLRDVEGTSVYDLDGTDGLGKVQEFCIHAFGRGFLWAWSDTCCIDKDSSAELQEAIGSMFSWYRWSSLTLVHLSDVSEAGSLADSMWFKRGWTLQELLASPIVLFYMQDWSLFMNHDVANHKTDPAVLAELQKATGIAEQHLTNFYPGMDDARSRLQWASGRRTTRPEDIAYSLFGIFKVHLPVLYGESAENALGRLLAEIISQSGDVSVLDW</sequence>
<dbReference type="Proteomes" id="UP000054217">
    <property type="component" value="Unassembled WGS sequence"/>
</dbReference>
<accession>A0A0C3PUW0</accession>
<evidence type="ECO:0000313" key="2">
    <source>
        <dbReference type="EMBL" id="KIO12624.1"/>
    </source>
</evidence>
<proteinExistence type="predicted"/>
<dbReference type="InterPro" id="IPR010730">
    <property type="entry name" value="HET"/>
</dbReference>
<dbReference type="AlphaFoldDB" id="A0A0C3PUW0"/>
<feature type="non-terminal residue" evidence="2">
    <location>
        <position position="306"/>
    </location>
</feature>
<keyword evidence="3" id="KW-1185">Reference proteome</keyword>
<dbReference type="HOGENOM" id="CLU_000288_138_0_1"/>
<protein>
    <recommendedName>
        <fullName evidence="1">Heterokaryon incompatibility domain-containing protein</fullName>
    </recommendedName>
</protein>
<dbReference type="Pfam" id="PF06985">
    <property type="entry name" value="HET"/>
    <property type="match status" value="1"/>
</dbReference>
<dbReference type="EMBL" id="KN831947">
    <property type="protein sequence ID" value="KIO12624.1"/>
    <property type="molecule type" value="Genomic_DNA"/>
</dbReference>
<dbReference type="InParanoid" id="A0A0C3PUW0"/>
<dbReference type="PANTHER" id="PTHR10622:SF10">
    <property type="entry name" value="HET DOMAIN-CONTAINING PROTEIN"/>
    <property type="match status" value="1"/>
</dbReference>
<dbReference type="STRING" id="870435.A0A0C3PUW0"/>